<dbReference type="EMBL" id="BAABKN010000014">
    <property type="protein sequence ID" value="GAA4736609.1"/>
    <property type="molecule type" value="Genomic_DNA"/>
</dbReference>
<comment type="caution">
    <text evidence="1">The sequence shown here is derived from an EMBL/GenBank/DDBJ whole genome shotgun (WGS) entry which is preliminary data.</text>
</comment>
<proteinExistence type="predicted"/>
<gene>
    <name evidence="1" type="ORF">GCM10023350_20590</name>
</gene>
<dbReference type="Proteomes" id="UP001499882">
    <property type="component" value="Unassembled WGS sequence"/>
</dbReference>
<protein>
    <submittedName>
        <fullName evidence="1">Uncharacterized protein</fullName>
    </submittedName>
</protein>
<keyword evidence="2" id="KW-1185">Reference proteome</keyword>
<evidence type="ECO:0000313" key="1">
    <source>
        <dbReference type="EMBL" id="GAA4736609.1"/>
    </source>
</evidence>
<dbReference type="RefSeq" id="WP_345526680.1">
    <property type="nucleotide sequence ID" value="NZ_BAABKN010000014.1"/>
</dbReference>
<name>A0ABP8YVR8_9ACTN</name>
<accession>A0ABP8YVR8</accession>
<reference evidence="2" key="1">
    <citation type="journal article" date="2019" name="Int. J. Syst. Evol. Microbiol.">
        <title>The Global Catalogue of Microorganisms (GCM) 10K type strain sequencing project: providing services to taxonomists for standard genome sequencing and annotation.</title>
        <authorList>
            <consortium name="The Broad Institute Genomics Platform"/>
            <consortium name="The Broad Institute Genome Sequencing Center for Infectious Disease"/>
            <person name="Wu L."/>
            <person name="Ma J."/>
        </authorList>
    </citation>
    <scope>NUCLEOTIDE SEQUENCE [LARGE SCALE GENOMIC DNA]</scope>
    <source>
        <strain evidence="2">JCM 18532</strain>
    </source>
</reference>
<evidence type="ECO:0000313" key="2">
    <source>
        <dbReference type="Proteomes" id="UP001499882"/>
    </source>
</evidence>
<organism evidence="1 2">
    <name type="scientific">Nocardioides endophyticus</name>
    <dbReference type="NCBI Taxonomy" id="1353775"/>
    <lineage>
        <taxon>Bacteria</taxon>
        <taxon>Bacillati</taxon>
        <taxon>Actinomycetota</taxon>
        <taxon>Actinomycetes</taxon>
        <taxon>Propionibacteriales</taxon>
        <taxon>Nocardioidaceae</taxon>
        <taxon>Nocardioides</taxon>
    </lineage>
</organism>
<sequence>MTDFESWLVAREPTLQRLDGHLELATSPVPISGAGPGYVLGPGR</sequence>